<organism evidence="1 2">
    <name type="scientific">Myxococcus llanfairpwllgwyngyllgogerychwyrndrobwllllantysiliogogogochensis</name>
    <dbReference type="NCBI Taxonomy" id="2590453"/>
    <lineage>
        <taxon>Bacteria</taxon>
        <taxon>Pseudomonadati</taxon>
        <taxon>Myxococcota</taxon>
        <taxon>Myxococcia</taxon>
        <taxon>Myxococcales</taxon>
        <taxon>Cystobacterineae</taxon>
        <taxon>Myxococcaceae</taxon>
        <taxon>Myxococcus</taxon>
    </lineage>
</organism>
<proteinExistence type="predicted"/>
<sequence>MQCGGRRVSGILAWGGLLCAVVLVGCTERGAGDKAAEFASARAAEGVARQGTVLAGRNHTLALRSDGTVWAWGPNHLGQLGDGSTVTHRLVPVNVPGLSALSVAAGAAHAHAIRRDRGVWSWGDSTSGQLGTGLSPVRVSPVRVW</sequence>
<dbReference type="PANTHER" id="PTHR45982">
    <property type="entry name" value="REGULATOR OF CHROMOSOME CONDENSATION"/>
    <property type="match status" value="1"/>
</dbReference>
<dbReference type="Gene3D" id="2.130.10.30">
    <property type="entry name" value="Regulator of chromosome condensation 1/beta-lactamase-inhibitor protein II"/>
    <property type="match status" value="1"/>
</dbReference>
<evidence type="ECO:0008006" key="3">
    <source>
        <dbReference type="Google" id="ProtNLM"/>
    </source>
</evidence>
<dbReference type="GO" id="GO:0005737">
    <property type="term" value="C:cytoplasm"/>
    <property type="evidence" value="ECO:0007669"/>
    <property type="project" value="TreeGrafter"/>
</dbReference>
<dbReference type="PROSITE" id="PS51257">
    <property type="entry name" value="PROKAR_LIPOPROTEIN"/>
    <property type="match status" value="1"/>
</dbReference>
<protein>
    <recommendedName>
        <fullName evidence="3">RCC1 repeat-containing protein</fullName>
    </recommendedName>
</protein>
<reference evidence="1 2" key="1">
    <citation type="submission" date="2019-06" db="EMBL/GenBank/DDBJ databases">
        <authorList>
            <person name="Livingstone P."/>
            <person name="Whitworth D."/>
        </authorList>
    </citation>
    <scope>NUCLEOTIDE SEQUENCE [LARGE SCALE GENOMIC DNA]</scope>
    <source>
        <strain evidence="1 2">AM401</strain>
    </source>
</reference>
<dbReference type="InterPro" id="IPR000408">
    <property type="entry name" value="Reg_chr_condens"/>
</dbReference>
<dbReference type="EMBL" id="VIFM01000077">
    <property type="protein sequence ID" value="TQF14120.1"/>
    <property type="molecule type" value="Genomic_DNA"/>
</dbReference>
<dbReference type="InterPro" id="IPR051553">
    <property type="entry name" value="Ran_GTPase-activating"/>
</dbReference>
<dbReference type="Proteomes" id="UP000315369">
    <property type="component" value="Unassembled WGS sequence"/>
</dbReference>
<dbReference type="PRINTS" id="PR00633">
    <property type="entry name" value="RCCNDNSATION"/>
</dbReference>
<dbReference type="Pfam" id="PF00415">
    <property type="entry name" value="RCC1"/>
    <property type="match status" value="1"/>
</dbReference>
<dbReference type="PROSITE" id="PS50012">
    <property type="entry name" value="RCC1_3"/>
    <property type="match status" value="1"/>
</dbReference>
<dbReference type="InterPro" id="IPR009091">
    <property type="entry name" value="RCC1/BLIP-II"/>
</dbReference>
<dbReference type="SUPFAM" id="SSF50985">
    <property type="entry name" value="RCC1/BLIP-II"/>
    <property type="match status" value="1"/>
</dbReference>
<keyword evidence="2" id="KW-1185">Reference proteome</keyword>
<name>A0A540WYT7_9BACT</name>
<dbReference type="OrthoDB" id="5526726at2"/>
<comment type="caution">
    <text evidence="1">The sequence shown here is derived from an EMBL/GenBank/DDBJ whole genome shotgun (WGS) entry which is preliminary data.</text>
</comment>
<gene>
    <name evidence="1" type="ORF">FJV41_20230</name>
</gene>
<dbReference type="PANTHER" id="PTHR45982:SF1">
    <property type="entry name" value="REGULATOR OF CHROMOSOME CONDENSATION"/>
    <property type="match status" value="1"/>
</dbReference>
<evidence type="ECO:0000313" key="2">
    <source>
        <dbReference type="Proteomes" id="UP000315369"/>
    </source>
</evidence>
<accession>A0A540WYT7</accession>
<evidence type="ECO:0000313" key="1">
    <source>
        <dbReference type="EMBL" id="TQF14120.1"/>
    </source>
</evidence>
<dbReference type="AlphaFoldDB" id="A0A540WYT7"/>
<dbReference type="GO" id="GO:0005085">
    <property type="term" value="F:guanyl-nucleotide exchange factor activity"/>
    <property type="evidence" value="ECO:0007669"/>
    <property type="project" value="TreeGrafter"/>
</dbReference>